<dbReference type="AlphaFoldDB" id="A0AAW1B0C6"/>
<keyword evidence="2 11" id="KW-0420">Kringle</keyword>
<dbReference type="Proteomes" id="UP001474421">
    <property type="component" value="Unassembled WGS sequence"/>
</dbReference>
<dbReference type="PANTHER" id="PTHR24269:SF15">
    <property type="entry name" value="KREMEN PROTEIN 2"/>
    <property type="match status" value="1"/>
</dbReference>
<evidence type="ECO:0000256" key="10">
    <source>
        <dbReference type="ARBA" id="ARBA00032328"/>
    </source>
</evidence>
<dbReference type="GO" id="GO:0016055">
    <property type="term" value="P:Wnt signaling pathway"/>
    <property type="evidence" value="ECO:0007669"/>
    <property type="project" value="UniProtKB-KW"/>
</dbReference>
<dbReference type="InterPro" id="IPR013806">
    <property type="entry name" value="Kringle-like"/>
</dbReference>
<keyword evidence="3" id="KW-0879">Wnt signaling pathway</keyword>
<evidence type="ECO:0000313" key="15">
    <source>
        <dbReference type="Proteomes" id="UP001474421"/>
    </source>
</evidence>
<evidence type="ECO:0000256" key="5">
    <source>
        <dbReference type="ARBA" id="ARBA00022729"/>
    </source>
</evidence>
<evidence type="ECO:0000256" key="9">
    <source>
        <dbReference type="ARBA" id="ARBA00023180"/>
    </source>
</evidence>
<keyword evidence="6" id="KW-1133">Transmembrane helix</keyword>
<dbReference type="Gene3D" id="2.40.20.10">
    <property type="entry name" value="Plasminogen Kringle 4"/>
    <property type="match status" value="1"/>
</dbReference>
<dbReference type="PROSITE" id="PS51212">
    <property type="entry name" value="WSC"/>
    <property type="match status" value="1"/>
</dbReference>
<evidence type="ECO:0000256" key="4">
    <source>
        <dbReference type="ARBA" id="ARBA00022692"/>
    </source>
</evidence>
<keyword evidence="8" id="KW-1015">Disulfide bond</keyword>
<dbReference type="Pfam" id="PF01822">
    <property type="entry name" value="WSC"/>
    <property type="match status" value="1"/>
</dbReference>
<dbReference type="EMBL" id="JAOTOJ010000009">
    <property type="protein sequence ID" value="KAK9395392.1"/>
    <property type="molecule type" value="Genomic_DNA"/>
</dbReference>
<comment type="subcellular location">
    <subcellularLocation>
        <location evidence="1">Membrane</location>
        <topology evidence="1">Single-pass type I membrane protein</topology>
    </subcellularLocation>
</comment>
<evidence type="ECO:0000256" key="2">
    <source>
        <dbReference type="ARBA" id="ARBA00022572"/>
    </source>
</evidence>
<evidence type="ECO:0000256" key="6">
    <source>
        <dbReference type="ARBA" id="ARBA00022989"/>
    </source>
</evidence>
<sequence length="246" mass="27195">MVWDAELSECFMVNGADYRGLQNRTVHGSAGKPCLYWNQTREHAYNTAKYPNGEWGLGSHNYCRNPDGDVQPWCYISENEEGIYWKYCDIPTCHMPGYVGCFLDSGTPPTLSGSSGTSTKLTVQVCLSFCRKRGYKFAGVEAGYACFCGHEGDIRQSQQVSAVECDQVCFGKSSELCGGDGRIGIYNGKKSHKETSTVFGKKSHKETLTVFGKKSHKETLTVFGKKSHKETSTVLGKKSHKETSTV</sequence>
<gene>
    <name evidence="14" type="ORF">NXF25_018753</name>
</gene>
<evidence type="ECO:0000313" key="14">
    <source>
        <dbReference type="EMBL" id="KAK9395392.1"/>
    </source>
</evidence>
<dbReference type="PROSITE" id="PS00021">
    <property type="entry name" value="KRINGLE_1"/>
    <property type="match status" value="1"/>
</dbReference>
<dbReference type="PRINTS" id="PR00018">
    <property type="entry name" value="KRINGLE"/>
</dbReference>
<comment type="caution">
    <text evidence="11">Lacks conserved residue(s) required for the propagation of feature annotation.</text>
</comment>
<dbReference type="InterPro" id="IPR051836">
    <property type="entry name" value="Kremen_rcpt"/>
</dbReference>
<protein>
    <recommendedName>
        <fullName evidence="10">Kringle-containing protein marking the eye and the nose</fullName>
    </recommendedName>
</protein>
<accession>A0AAW1B0C6</accession>
<dbReference type="Pfam" id="PF00051">
    <property type="entry name" value="Kringle"/>
    <property type="match status" value="1"/>
</dbReference>
<feature type="domain" description="WSC" evidence="13">
    <location>
        <begin position="95"/>
        <end position="189"/>
    </location>
</feature>
<dbReference type="CDD" id="cd00108">
    <property type="entry name" value="KR"/>
    <property type="match status" value="1"/>
</dbReference>
<keyword evidence="5" id="KW-0732">Signal</keyword>
<dbReference type="GO" id="GO:0005886">
    <property type="term" value="C:plasma membrane"/>
    <property type="evidence" value="ECO:0007669"/>
    <property type="project" value="TreeGrafter"/>
</dbReference>
<keyword evidence="15" id="KW-1185">Reference proteome</keyword>
<dbReference type="InterPro" id="IPR002889">
    <property type="entry name" value="WSC_carb-bd"/>
</dbReference>
<evidence type="ECO:0000256" key="1">
    <source>
        <dbReference type="ARBA" id="ARBA00004479"/>
    </source>
</evidence>
<evidence type="ECO:0000259" key="13">
    <source>
        <dbReference type="PROSITE" id="PS51212"/>
    </source>
</evidence>
<reference evidence="14 15" key="1">
    <citation type="journal article" date="2024" name="Proc. Natl. Acad. Sci. U.S.A.">
        <title>The genetic regulatory architecture and epigenomic basis for age-related changes in rattlesnake venom.</title>
        <authorList>
            <person name="Hogan M.P."/>
            <person name="Holding M.L."/>
            <person name="Nystrom G.S."/>
            <person name="Colston T.J."/>
            <person name="Bartlett D.A."/>
            <person name="Mason A.J."/>
            <person name="Ellsworth S.A."/>
            <person name="Rautsaw R.M."/>
            <person name="Lawrence K.C."/>
            <person name="Strickland J.L."/>
            <person name="He B."/>
            <person name="Fraser P."/>
            <person name="Margres M.J."/>
            <person name="Gilbert D.M."/>
            <person name="Gibbs H.L."/>
            <person name="Parkinson C.L."/>
            <person name="Rokyta D.R."/>
        </authorList>
    </citation>
    <scope>NUCLEOTIDE SEQUENCE [LARGE SCALE GENOMIC DNA]</scope>
    <source>
        <strain evidence="14">DRR0105</strain>
    </source>
</reference>
<keyword evidence="9" id="KW-0325">Glycoprotein</keyword>
<name>A0AAW1B0C6_CROAD</name>
<evidence type="ECO:0000256" key="7">
    <source>
        <dbReference type="ARBA" id="ARBA00023136"/>
    </source>
</evidence>
<evidence type="ECO:0000256" key="11">
    <source>
        <dbReference type="PROSITE-ProRule" id="PRU00121"/>
    </source>
</evidence>
<dbReference type="InterPro" id="IPR000001">
    <property type="entry name" value="Kringle"/>
</dbReference>
<feature type="domain" description="Kringle" evidence="12">
    <location>
        <begin position="9"/>
        <end position="93"/>
    </location>
</feature>
<dbReference type="InterPro" id="IPR018056">
    <property type="entry name" value="Kringle_CS"/>
</dbReference>
<organism evidence="14 15">
    <name type="scientific">Crotalus adamanteus</name>
    <name type="common">Eastern diamondback rattlesnake</name>
    <dbReference type="NCBI Taxonomy" id="8729"/>
    <lineage>
        <taxon>Eukaryota</taxon>
        <taxon>Metazoa</taxon>
        <taxon>Chordata</taxon>
        <taxon>Craniata</taxon>
        <taxon>Vertebrata</taxon>
        <taxon>Euteleostomi</taxon>
        <taxon>Lepidosauria</taxon>
        <taxon>Squamata</taxon>
        <taxon>Bifurcata</taxon>
        <taxon>Unidentata</taxon>
        <taxon>Episquamata</taxon>
        <taxon>Toxicofera</taxon>
        <taxon>Serpentes</taxon>
        <taxon>Colubroidea</taxon>
        <taxon>Viperidae</taxon>
        <taxon>Crotalinae</taxon>
        <taxon>Crotalus</taxon>
    </lineage>
</organism>
<dbReference type="PROSITE" id="PS50070">
    <property type="entry name" value="KRINGLE_2"/>
    <property type="match status" value="1"/>
</dbReference>
<dbReference type="PANTHER" id="PTHR24269">
    <property type="entry name" value="KREMEN PROTEIN"/>
    <property type="match status" value="1"/>
</dbReference>
<proteinExistence type="predicted"/>
<dbReference type="SUPFAM" id="SSF57440">
    <property type="entry name" value="Kringle-like"/>
    <property type="match status" value="1"/>
</dbReference>
<dbReference type="SMART" id="SM00321">
    <property type="entry name" value="WSC"/>
    <property type="match status" value="1"/>
</dbReference>
<dbReference type="SMART" id="SM00130">
    <property type="entry name" value="KR"/>
    <property type="match status" value="1"/>
</dbReference>
<dbReference type="FunFam" id="2.40.20.10:FF:000006">
    <property type="entry name" value="Kremen protein 2"/>
    <property type="match status" value="1"/>
</dbReference>
<comment type="caution">
    <text evidence="14">The sequence shown here is derived from an EMBL/GenBank/DDBJ whole genome shotgun (WGS) entry which is preliminary data.</text>
</comment>
<evidence type="ECO:0000256" key="8">
    <source>
        <dbReference type="ARBA" id="ARBA00023157"/>
    </source>
</evidence>
<keyword evidence="4" id="KW-0812">Transmembrane</keyword>
<keyword evidence="7" id="KW-0472">Membrane</keyword>
<dbReference type="InterPro" id="IPR038178">
    <property type="entry name" value="Kringle_sf"/>
</dbReference>
<evidence type="ECO:0000256" key="3">
    <source>
        <dbReference type="ARBA" id="ARBA00022687"/>
    </source>
</evidence>
<evidence type="ECO:0000259" key="12">
    <source>
        <dbReference type="PROSITE" id="PS50070"/>
    </source>
</evidence>